<dbReference type="PANTHER" id="PTHR19268">
    <property type="entry name" value="G PROTEIN-COUPLED RECEPTOR"/>
    <property type="match status" value="1"/>
</dbReference>
<reference evidence="14" key="3">
    <citation type="submission" date="2015-06" db="UniProtKB">
        <authorList>
            <consortium name="EnsemblMetazoa"/>
        </authorList>
    </citation>
    <scope>IDENTIFICATION</scope>
</reference>
<dbReference type="EMBL" id="AMQN01012605">
    <property type="status" value="NOT_ANNOTATED_CDS"/>
    <property type="molecule type" value="Genomic_DNA"/>
</dbReference>
<keyword evidence="8" id="KW-0675">Receptor</keyword>
<dbReference type="PROSITE" id="PS50262">
    <property type="entry name" value="G_PROTEIN_RECEP_F1_2"/>
    <property type="match status" value="1"/>
</dbReference>
<organism evidence="13">
    <name type="scientific">Capitella teleta</name>
    <name type="common">Polychaete worm</name>
    <dbReference type="NCBI Taxonomy" id="283909"/>
    <lineage>
        <taxon>Eukaryota</taxon>
        <taxon>Metazoa</taxon>
        <taxon>Spiralia</taxon>
        <taxon>Lophotrochozoa</taxon>
        <taxon>Annelida</taxon>
        <taxon>Polychaeta</taxon>
        <taxon>Sedentaria</taxon>
        <taxon>Scolecida</taxon>
        <taxon>Capitellidae</taxon>
        <taxon>Capitella</taxon>
    </lineage>
</organism>
<feature type="transmembrane region" description="Helical" evidence="11">
    <location>
        <begin position="6"/>
        <end position="24"/>
    </location>
</feature>
<feature type="transmembrane region" description="Helical" evidence="11">
    <location>
        <begin position="294"/>
        <end position="312"/>
    </location>
</feature>
<dbReference type="InterPro" id="IPR000276">
    <property type="entry name" value="GPCR_Rhodpsn"/>
</dbReference>
<dbReference type="EMBL" id="KB309634">
    <property type="protein sequence ID" value="ELT93737.1"/>
    <property type="molecule type" value="Genomic_DNA"/>
</dbReference>
<evidence type="ECO:0000256" key="4">
    <source>
        <dbReference type="ARBA" id="ARBA00022989"/>
    </source>
</evidence>
<evidence type="ECO:0000256" key="7">
    <source>
        <dbReference type="ARBA" id="ARBA00023157"/>
    </source>
</evidence>
<dbReference type="PANTHER" id="PTHR19268:SF2">
    <property type="entry name" value="G-PROTEIN COUPLED RECEPTORS FAMILY 1 PROFILE DOMAIN-CONTAINING PROTEIN"/>
    <property type="match status" value="1"/>
</dbReference>
<evidence type="ECO:0000259" key="12">
    <source>
        <dbReference type="PROSITE" id="PS50262"/>
    </source>
</evidence>
<dbReference type="SUPFAM" id="SSF81321">
    <property type="entry name" value="Family A G protein-coupled receptor-like"/>
    <property type="match status" value="1"/>
</dbReference>
<evidence type="ECO:0000313" key="15">
    <source>
        <dbReference type="Proteomes" id="UP000014760"/>
    </source>
</evidence>
<dbReference type="OMA" id="CIFEHRH"/>
<name>R7TJR5_CAPTE</name>
<feature type="transmembrane region" description="Helical" evidence="11">
    <location>
        <begin position="266"/>
        <end position="288"/>
    </location>
</feature>
<feature type="transmembrane region" description="Helical" evidence="11">
    <location>
        <begin position="166"/>
        <end position="190"/>
    </location>
</feature>
<dbReference type="Gene3D" id="1.20.1070.10">
    <property type="entry name" value="Rhodopsin 7-helix transmembrane proteins"/>
    <property type="match status" value="1"/>
</dbReference>
<sequence>AMLQSALLLLSICAGTVLNTYIPFKVFRDYKLHRSPYYFLVNLSISGLLRSTLCLPVILDTVLHSSVWRHNHSVCKLTAFIWTLLVFAGLFGYFVVALDRYVAILNQRCHARNFHGYKCLGPIVTAWLTAFLLALPPVNDLGTYAFDPVQGQCTFKHVYHTDNDTLAFTAVFVVTLIFILCIYYRVFLFLRTHRKMAPVRHRALRSTNWTFNLHRADQFPLDDRAEPADQAVTVAPAFNNTARGPAIITRLESLTARNEHLTRTAFCSFVAYVLAWLPYTIVSVWSMFDLNGTLPWLLVTIATWMTYCEVVLMP</sequence>
<keyword evidence="2" id="KW-1003">Cell membrane</keyword>
<evidence type="ECO:0000313" key="13">
    <source>
        <dbReference type="EMBL" id="ELT93737.1"/>
    </source>
</evidence>
<evidence type="ECO:0000256" key="9">
    <source>
        <dbReference type="ARBA" id="ARBA00023180"/>
    </source>
</evidence>
<dbReference type="InterPro" id="IPR017452">
    <property type="entry name" value="GPCR_Rhodpsn_7TM"/>
</dbReference>
<feature type="non-terminal residue" evidence="13">
    <location>
        <position position="1"/>
    </location>
</feature>
<keyword evidence="3 11" id="KW-0812">Transmembrane</keyword>
<keyword evidence="4 11" id="KW-1133">Transmembrane helix</keyword>
<gene>
    <name evidence="13" type="ORF">CAPTEDRAFT_74862</name>
</gene>
<keyword evidence="15" id="KW-1185">Reference proteome</keyword>
<keyword evidence="9" id="KW-0325">Glycoprotein</keyword>
<evidence type="ECO:0000256" key="3">
    <source>
        <dbReference type="ARBA" id="ARBA00022692"/>
    </source>
</evidence>
<evidence type="ECO:0000256" key="8">
    <source>
        <dbReference type="ARBA" id="ARBA00023170"/>
    </source>
</evidence>
<dbReference type="HOGENOM" id="CLU_055518_0_0_1"/>
<dbReference type="AlphaFoldDB" id="R7TJR5"/>
<evidence type="ECO:0000256" key="6">
    <source>
        <dbReference type="ARBA" id="ARBA00023136"/>
    </source>
</evidence>
<dbReference type="GO" id="GO:0005886">
    <property type="term" value="C:plasma membrane"/>
    <property type="evidence" value="ECO:0007669"/>
    <property type="project" value="UniProtKB-SubCell"/>
</dbReference>
<keyword evidence="7" id="KW-1015">Disulfide bond</keyword>
<evidence type="ECO:0000256" key="10">
    <source>
        <dbReference type="ARBA" id="ARBA00023224"/>
    </source>
</evidence>
<feature type="transmembrane region" description="Helical" evidence="11">
    <location>
        <begin position="36"/>
        <end position="59"/>
    </location>
</feature>
<evidence type="ECO:0000256" key="2">
    <source>
        <dbReference type="ARBA" id="ARBA00022475"/>
    </source>
</evidence>
<dbReference type="GO" id="GO:0004930">
    <property type="term" value="F:G protein-coupled receptor activity"/>
    <property type="evidence" value="ECO:0007669"/>
    <property type="project" value="UniProtKB-KW"/>
</dbReference>
<reference evidence="15" key="1">
    <citation type="submission" date="2012-12" db="EMBL/GenBank/DDBJ databases">
        <authorList>
            <person name="Hellsten U."/>
            <person name="Grimwood J."/>
            <person name="Chapman J.A."/>
            <person name="Shapiro H."/>
            <person name="Aerts A."/>
            <person name="Otillar R.P."/>
            <person name="Terry A.Y."/>
            <person name="Boore J.L."/>
            <person name="Simakov O."/>
            <person name="Marletaz F."/>
            <person name="Cho S.-J."/>
            <person name="Edsinger-Gonzales E."/>
            <person name="Havlak P."/>
            <person name="Kuo D.-H."/>
            <person name="Larsson T."/>
            <person name="Lv J."/>
            <person name="Arendt D."/>
            <person name="Savage R."/>
            <person name="Osoegawa K."/>
            <person name="de Jong P."/>
            <person name="Lindberg D.R."/>
            <person name="Seaver E.C."/>
            <person name="Weisblat D.A."/>
            <person name="Putnam N.H."/>
            <person name="Grigoriev I.V."/>
            <person name="Rokhsar D.S."/>
        </authorList>
    </citation>
    <scope>NUCLEOTIDE SEQUENCE</scope>
    <source>
        <strain evidence="15">I ESC-2004</strain>
    </source>
</reference>
<feature type="domain" description="G-protein coupled receptors family 1 profile" evidence="12">
    <location>
        <begin position="18"/>
        <end position="314"/>
    </location>
</feature>
<dbReference type="OrthoDB" id="6129346at2759"/>
<evidence type="ECO:0000313" key="14">
    <source>
        <dbReference type="EnsemblMetazoa" id="CapteP74862"/>
    </source>
</evidence>
<keyword evidence="6 11" id="KW-0472">Membrane</keyword>
<keyword evidence="10" id="KW-0807">Transducer</keyword>
<reference evidence="13 15" key="2">
    <citation type="journal article" date="2013" name="Nature">
        <title>Insights into bilaterian evolution from three spiralian genomes.</title>
        <authorList>
            <person name="Simakov O."/>
            <person name="Marletaz F."/>
            <person name="Cho S.J."/>
            <person name="Edsinger-Gonzales E."/>
            <person name="Havlak P."/>
            <person name="Hellsten U."/>
            <person name="Kuo D.H."/>
            <person name="Larsson T."/>
            <person name="Lv J."/>
            <person name="Arendt D."/>
            <person name="Savage R."/>
            <person name="Osoegawa K."/>
            <person name="de Jong P."/>
            <person name="Grimwood J."/>
            <person name="Chapman J.A."/>
            <person name="Shapiro H."/>
            <person name="Aerts A."/>
            <person name="Otillar R.P."/>
            <person name="Terry A.Y."/>
            <person name="Boore J.L."/>
            <person name="Grigoriev I.V."/>
            <person name="Lindberg D.R."/>
            <person name="Seaver E.C."/>
            <person name="Weisblat D.A."/>
            <person name="Putnam N.H."/>
            <person name="Rokhsar D.S."/>
        </authorList>
    </citation>
    <scope>NUCLEOTIDE SEQUENCE</scope>
    <source>
        <strain evidence="13 15">I ESC-2004</strain>
    </source>
</reference>
<dbReference type="Proteomes" id="UP000014760">
    <property type="component" value="Unassembled WGS sequence"/>
</dbReference>
<dbReference type="EnsemblMetazoa" id="CapteT74862">
    <property type="protein sequence ID" value="CapteP74862"/>
    <property type="gene ID" value="CapteG74862"/>
</dbReference>
<proteinExistence type="predicted"/>
<feature type="transmembrane region" description="Helical" evidence="11">
    <location>
        <begin position="79"/>
        <end position="98"/>
    </location>
</feature>
<protein>
    <recommendedName>
        <fullName evidence="12">G-protein coupled receptors family 1 profile domain-containing protein</fullName>
    </recommendedName>
</protein>
<evidence type="ECO:0000256" key="11">
    <source>
        <dbReference type="SAM" id="Phobius"/>
    </source>
</evidence>
<accession>R7TJR5</accession>
<feature type="transmembrane region" description="Helical" evidence="11">
    <location>
        <begin position="119"/>
        <end position="138"/>
    </location>
</feature>
<comment type="subcellular location">
    <subcellularLocation>
        <location evidence="1">Cell membrane</location>
        <topology evidence="1">Multi-pass membrane protein</topology>
    </subcellularLocation>
</comment>
<evidence type="ECO:0000256" key="1">
    <source>
        <dbReference type="ARBA" id="ARBA00004651"/>
    </source>
</evidence>
<dbReference type="InterPro" id="IPR051509">
    <property type="entry name" value="GPCR_Orphan/Phoenixin"/>
</dbReference>
<feature type="non-terminal residue" evidence="13">
    <location>
        <position position="314"/>
    </location>
</feature>
<keyword evidence="5" id="KW-0297">G-protein coupled receptor</keyword>
<dbReference type="Pfam" id="PF00001">
    <property type="entry name" value="7tm_1"/>
    <property type="match status" value="1"/>
</dbReference>
<dbReference type="PRINTS" id="PR00237">
    <property type="entry name" value="GPCRRHODOPSN"/>
</dbReference>
<evidence type="ECO:0000256" key="5">
    <source>
        <dbReference type="ARBA" id="ARBA00023040"/>
    </source>
</evidence>
<dbReference type="STRING" id="283909.R7TJR5"/>